<organism evidence="2">
    <name type="scientific">Anopheles braziliensis</name>
    <dbReference type="NCBI Taxonomy" id="58242"/>
    <lineage>
        <taxon>Eukaryota</taxon>
        <taxon>Metazoa</taxon>
        <taxon>Ecdysozoa</taxon>
        <taxon>Arthropoda</taxon>
        <taxon>Hexapoda</taxon>
        <taxon>Insecta</taxon>
        <taxon>Pterygota</taxon>
        <taxon>Neoptera</taxon>
        <taxon>Endopterygota</taxon>
        <taxon>Diptera</taxon>
        <taxon>Nematocera</taxon>
        <taxon>Culicoidea</taxon>
        <taxon>Culicidae</taxon>
        <taxon>Anophelinae</taxon>
        <taxon>Anopheles</taxon>
    </lineage>
</organism>
<name>A0A2M3ZQ26_9DIPT</name>
<keyword evidence="1" id="KW-1133">Transmembrane helix</keyword>
<dbReference type="AlphaFoldDB" id="A0A2M3ZQ26"/>
<reference evidence="2" key="1">
    <citation type="submission" date="2018-01" db="EMBL/GenBank/DDBJ databases">
        <title>An insight into the sialome of Amazonian anophelines.</title>
        <authorList>
            <person name="Ribeiro J.M."/>
            <person name="Scarpassa V."/>
            <person name="Calvo E."/>
        </authorList>
    </citation>
    <scope>NUCLEOTIDE SEQUENCE</scope>
    <source>
        <tissue evidence="2">Salivary glands</tissue>
    </source>
</reference>
<proteinExistence type="predicted"/>
<evidence type="ECO:0000313" key="2">
    <source>
        <dbReference type="EMBL" id="MBW30656.1"/>
    </source>
</evidence>
<dbReference type="EMBL" id="GGFM01009905">
    <property type="protein sequence ID" value="MBW30656.1"/>
    <property type="molecule type" value="Transcribed_RNA"/>
</dbReference>
<sequence>MLVCTGARCRRIIVVFVLLVINAVTLVVPAPVDERFEARLVRHQILEQPAESHVDVLEGEPVLLETHHPQQLLLRLAGGTEQQERHRTGNAHRGEDLRFALLARDGPGDALRQVRDTIRD</sequence>
<keyword evidence="1" id="KW-0472">Membrane</keyword>
<protein>
    <submittedName>
        <fullName evidence="2">Putative secreted peptide</fullName>
    </submittedName>
</protein>
<accession>A0A2M3ZQ26</accession>
<evidence type="ECO:0000256" key="1">
    <source>
        <dbReference type="SAM" id="Phobius"/>
    </source>
</evidence>
<feature type="transmembrane region" description="Helical" evidence="1">
    <location>
        <begin position="12"/>
        <end position="32"/>
    </location>
</feature>
<keyword evidence="1" id="KW-0812">Transmembrane</keyword>